<accession>A0A6L2Q7Z7</accession>
<evidence type="ECO:0000313" key="5">
    <source>
        <dbReference type="Proteomes" id="UP000502823"/>
    </source>
</evidence>
<dbReference type="Pfam" id="PF21178">
    <property type="entry name" value="Itf52_C"/>
    <property type="match status" value="1"/>
</dbReference>
<dbReference type="OrthoDB" id="10259368at2759"/>
<dbReference type="PANTHER" id="PTHR12969:SF7">
    <property type="entry name" value="INTRAFLAGELLAR TRANSPORT PROTEIN 52 HOMOLOG"/>
    <property type="match status" value="1"/>
</dbReference>
<organism evidence="4 5">
    <name type="scientific">Coptotermes formosanus</name>
    <name type="common">Formosan subterranean termite</name>
    <dbReference type="NCBI Taxonomy" id="36987"/>
    <lineage>
        <taxon>Eukaryota</taxon>
        <taxon>Metazoa</taxon>
        <taxon>Ecdysozoa</taxon>
        <taxon>Arthropoda</taxon>
        <taxon>Hexapoda</taxon>
        <taxon>Insecta</taxon>
        <taxon>Pterygota</taxon>
        <taxon>Neoptera</taxon>
        <taxon>Polyneoptera</taxon>
        <taxon>Dictyoptera</taxon>
        <taxon>Blattodea</taxon>
        <taxon>Blattoidea</taxon>
        <taxon>Termitoidae</taxon>
        <taxon>Rhinotermitidae</taxon>
        <taxon>Coptotermes</taxon>
    </lineage>
</organism>
<proteinExistence type="predicted"/>
<dbReference type="CDD" id="cd23683">
    <property type="entry name" value="IFT52_CTD"/>
    <property type="match status" value="1"/>
</dbReference>
<feature type="domain" description="IFT52 GIFT" evidence="3">
    <location>
        <begin position="8"/>
        <end position="217"/>
    </location>
</feature>
<evidence type="ECO:0000259" key="2">
    <source>
        <dbReference type="Pfam" id="PF23352"/>
    </source>
</evidence>
<dbReference type="GO" id="GO:0042073">
    <property type="term" value="P:intraciliary transport"/>
    <property type="evidence" value="ECO:0007669"/>
    <property type="project" value="TreeGrafter"/>
</dbReference>
<dbReference type="GO" id="GO:0005814">
    <property type="term" value="C:centriole"/>
    <property type="evidence" value="ECO:0007669"/>
    <property type="project" value="TreeGrafter"/>
</dbReference>
<evidence type="ECO:0000259" key="3">
    <source>
        <dbReference type="Pfam" id="PF23355"/>
    </source>
</evidence>
<dbReference type="Pfam" id="PF23355">
    <property type="entry name" value="IFT52_GIFT"/>
    <property type="match status" value="1"/>
</dbReference>
<reference evidence="5" key="1">
    <citation type="submission" date="2020-01" db="EMBL/GenBank/DDBJ databases">
        <title>Draft genome sequence of the Termite Coptotermes fromosanus.</title>
        <authorList>
            <person name="Itakura S."/>
            <person name="Yosikawa Y."/>
            <person name="Umezawa K."/>
        </authorList>
    </citation>
    <scope>NUCLEOTIDE SEQUENCE [LARGE SCALE GENOMIC DNA]</scope>
</reference>
<dbReference type="InterPro" id="IPR055458">
    <property type="entry name" value="IFT52_GIFT"/>
</dbReference>
<feature type="domain" description="Intraflagellar transport protein 52 C-terminal" evidence="1">
    <location>
        <begin position="325"/>
        <end position="385"/>
    </location>
</feature>
<dbReference type="AlphaFoldDB" id="A0A6L2Q7Z7"/>
<dbReference type="GO" id="GO:0030992">
    <property type="term" value="C:intraciliary transport particle B"/>
    <property type="evidence" value="ECO:0007669"/>
    <property type="project" value="TreeGrafter"/>
</dbReference>
<comment type="caution">
    <text evidence="4">The sequence shown here is derived from an EMBL/GenBank/DDBJ whole genome shotgun (WGS) entry which is preliminary data.</text>
</comment>
<name>A0A6L2Q7Z7_COPFO</name>
<evidence type="ECO:0008006" key="6">
    <source>
        <dbReference type="Google" id="ProtNLM"/>
    </source>
</evidence>
<dbReference type="Proteomes" id="UP000502823">
    <property type="component" value="Unassembled WGS sequence"/>
</dbReference>
<dbReference type="GO" id="GO:0060271">
    <property type="term" value="P:cilium assembly"/>
    <property type="evidence" value="ECO:0007669"/>
    <property type="project" value="TreeGrafter"/>
</dbReference>
<evidence type="ECO:0000313" key="4">
    <source>
        <dbReference type="EMBL" id="GFG38935.1"/>
    </source>
</evidence>
<dbReference type="Pfam" id="PF23352">
    <property type="entry name" value="IFT52_central"/>
    <property type="match status" value="1"/>
</dbReference>
<dbReference type="PANTHER" id="PTHR12969">
    <property type="entry name" value="NGD5/OSM-6/IFT52"/>
    <property type="match status" value="1"/>
</dbReference>
<dbReference type="EMBL" id="BLKM01000837">
    <property type="protein sequence ID" value="GFG38935.1"/>
    <property type="molecule type" value="Genomic_DNA"/>
</dbReference>
<dbReference type="InterPro" id="IPR039975">
    <property type="entry name" value="IFT52"/>
</dbReference>
<sequence length="520" mass="57932">MVFLFVSPWSSRRNKDDISHDVLSGVKLFVIPGPREKFTENEFNCMKGYLDSGGSILVLLGEGGEKNYQTNMNFLLEEYGIMINTDCVVRTHYYKYFHPKECLVANGILNRAIALASGKYSATLRFVYPYGATLNVARPAVALLSTGSVAFPLNRPVCALYTHTKASGSPGGKLAVLGSAHIFADNYIDKEDNDTLRDMLLRLLTSSDIKLNQIDADDPEISDYIMVPDTAKLAERPRVCLQESSDEIPTDYTKLFNQRLFSINTGCVPAAIQAYEDLNVKHEPLRLITPQFETPLPPLQAAVFPPSFRELPPPSLELFDLDEAFSSERARLAQLANKCLSGGDTGNDKADLEYFIRECGRVLGIGGENPVTGLESDARQILQSVSLHLAEFKKAGSFTPKVYYSTDVCLTVSETRVTFSKGDLCVGMTRDNMAPRCDSSPFPSHKCQKRKRRWDVTPEDLEKEKVEFLGKQKWREDTGAEAPAISHDEVLKGCMFNCVHTVSYISIYEPTWCTQNCGDD</sequence>
<gene>
    <name evidence="4" type="ORF">Cfor_10223</name>
</gene>
<dbReference type="Gene3D" id="6.10.250.2800">
    <property type="match status" value="1"/>
</dbReference>
<dbReference type="InParanoid" id="A0A6L2Q7Z7"/>
<protein>
    <recommendedName>
        <fullName evidence="6">ABC-type uncharacterized transport system domain-containing protein</fullName>
    </recommendedName>
</protein>
<feature type="domain" description="IFT52 central" evidence="2">
    <location>
        <begin position="233"/>
        <end position="314"/>
    </location>
</feature>
<dbReference type="FunCoup" id="A0A6L2Q7Z7">
    <property type="interactions" value="624"/>
</dbReference>
<dbReference type="InterPro" id="IPR048643">
    <property type="entry name" value="Itf52_C"/>
</dbReference>
<evidence type="ECO:0000259" key="1">
    <source>
        <dbReference type="Pfam" id="PF21178"/>
    </source>
</evidence>
<dbReference type="GO" id="GO:0005929">
    <property type="term" value="C:cilium"/>
    <property type="evidence" value="ECO:0007669"/>
    <property type="project" value="TreeGrafter"/>
</dbReference>
<dbReference type="InterPro" id="IPR055460">
    <property type="entry name" value="IFT52_central"/>
</dbReference>
<keyword evidence="5" id="KW-1185">Reference proteome</keyword>